<gene>
    <name evidence="6" type="ORF">H0486_17125</name>
</gene>
<evidence type="ECO:0000313" key="6">
    <source>
        <dbReference type="EMBL" id="MBB2184597.1"/>
    </source>
</evidence>
<dbReference type="Proteomes" id="UP000574276">
    <property type="component" value="Unassembled WGS sequence"/>
</dbReference>
<comment type="subcellular location">
    <subcellularLocation>
        <location evidence="1">Membrane</location>
        <topology evidence="1">Multi-pass membrane protein</topology>
    </subcellularLocation>
</comment>
<keyword evidence="7" id="KW-1185">Reference proteome</keyword>
<feature type="transmembrane region" description="Helical" evidence="5">
    <location>
        <begin position="168"/>
        <end position="191"/>
    </location>
</feature>
<dbReference type="GO" id="GO:0009403">
    <property type="term" value="P:toxin biosynthetic process"/>
    <property type="evidence" value="ECO:0007669"/>
    <property type="project" value="InterPro"/>
</dbReference>
<comment type="caution">
    <text evidence="6">The sequence shown here is derived from an EMBL/GenBank/DDBJ whole genome shotgun (WGS) entry which is preliminary data.</text>
</comment>
<organism evidence="6 7">
    <name type="scientific">Variimorphobacter saccharofermentans</name>
    <dbReference type="NCBI Taxonomy" id="2755051"/>
    <lineage>
        <taxon>Bacteria</taxon>
        <taxon>Bacillati</taxon>
        <taxon>Bacillota</taxon>
        <taxon>Clostridia</taxon>
        <taxon>Lachnospirales</taxon>
        <taxon>Lachnospiraceae</taxon>
        <taxon>Variimorphobacter</taxon>
    </lineage>
</organism>
<evidence type="ECO:0000256" key="1">
    <source>
        <dbReference type="ARBA" id="ARBA00004141"/>
    </source>
</evidence>
<accession>A0A839K5J3</accession>
<keyword evidence="3 5" id="KW-1133">Transmembrane helix</keyword>
<evidence type="ECO:0000256" key="5">
    <source>
        <dbReference type="SAM" id="Phobius"/>
    </source>
</evidence>
<feature type="transmembrane region" description="Helical" evidence="5">
    <location>
        <begin position="29"/>
        <end position="48"/>
    </location>
</feature>
<dbReference type="AlphaFoldDB" id="A0A839K5J3"/>
<name>A0A839K5J3_9FIRM</name>
<dbReference type="GO" id="GO:0016020">
    <property type="term" value="C:membrane"/>
    <property type="evidence" value="ECO:0007669"/>
    <property type="project" value="UniProtKB-SubCell"/>
</dbReference>
<dbReference type="EMBL" id="JACEGA010000001">
    <property type="protein sequence ID" value="MBB2184597.1"/>
    <property type="molecule type" value="Genomic_DNA"/>
</dbReference>
<keyword evidence="2 5" id="KW-0812">Transmembrane</keyword>
<evidence type="ECO:0000256" key="2">
    <source>
        <dbReference type="ARBA" id="ARBA00022692"/>
    </source>
</evidence>
<dbReference type="Pfam" id="PF02674">
    <property type="entry name" value="Colicin_V"/>
    <property type="match status" value="1"/>
</dbReference>
<keyword evidence="4 5" id="KW-0472">Membrane</keyword>
<sequence>MNIMLLIIVIILAVNTLIGLKVGFIKTVFSLFSMLLAITLTTWISPLVNDFMRGNDKIYNTITSKVDQFLSMEEEEVKSNEEIETIEGLRLPQSLKDSLIENNNKEIYKALAIDNFKDYINNYLAGVIVNALSFVITFFVIMAFLWALCIALDLISKLPLLNGVNKTAGLLAGLLHGLVIVWVFFLIITVFGGTKIGQQALEMIGESEILSFIYNNNLLLKFITSATKMLL</sequence>
<protein>
    <submittedName>
        <fullName evidence="6">CvpA family protein</fullName>
    </submittedName>
</protein>
<dbReference type="InterPro" id="IPR003825">
    <property type="entry name" value="Colicin-V_CvpA"/>
</dbReference>
<evidence type="ECO:0000256" key="3">
    <source>
        <dbReference type="ARBA" id="ARBA00022989"/>
    </source>
</evidence>
<evidence type="ECO:0000313" key="7">
    <source>
        <dbReference type="Proteomes" id="UP000574276"/>
    </source>
</evidence>
<reference evidence="6 7" key="1">
    <citation type="submission" date="2020-07" db="EMBL/GenBank/DDBJ databases">
        <title>Characterization and genome sequencing of isolate MD1, a novel member within the family Lachnospiraceae.</title>
        <authorList>
            <person name="Rettenmaier R."/>
            <person name="Di Bello L."/>
            <person name="Zinser C."/>
            <person name="Scheitz K."/>
            <person name="Liebl W."/>
            <person name="Zverlov V."/>
        </authorList>
    </citation>
    <scope>NUCLEOTIDE SEQUENCE [LARGE SCALE GENOMIC DNA]</scope>
    <source>
        <strain evidence="6 7">MD1</strain>
    </source>
</reference>
<feature type="transmembrane region" description="Helical" evidence="5">
    <location>
        <begin position="123"/>
        <end position="148"/>
    </location>
</feature>
<proteinExistence type="predicted"/>
<evidence type="ECO:0000256" key="4">
    <source>
        <dbReference type="ARBA" id="ARBA00023136"/>
    </source>
</evidence>
<dbReference type="RefSeq" id="WP_228354157.1">
    <property type="nucleotide sequence ID" value="NZ_JACEGA010000001.1"/>
</dbReference>